<dbReference type="OMA" id="FHCDEVV"/>
<sequence length="343" mass="39540">MSFLSRTVKTIGTHSGMFHCDEVLGCSMLKLLYPDAEIIRTRDQKELDKLDLVLDVGGEYNPDKLRFDHHQKTFNETFASVRKEDKFNKVKLSSAGLIYCHFGLDILKKLSPIQEEYFLNKLFDKVYDNLIQEVDGIDNGIPMFEGEPIYHISTHLGARVSRLNPKWNDTKTVDEMELFKKAMAITLEEFQDRIDYYCTQWWPARKLVLDAIKERFSLHESGKIIELKTPCPWKSHFFELEQEMELGDQIRFAIFPADDFNSTFRVQAVSLTEKSFVLRTPLYKTWMGLRDDDLSSVAGIPDCIFAHANGFIGGNKTREGALQMALKTLELAEKDEKAEQSNV</sequence>
<dbReference type="AlphaFoldDB" id="A0A1S3D6R4"/>
<evidence type="ECO:0000256" key="1">
    <source>
        <dbReference type="ARBA" id="ARBA00010105"/>
    </source>
</evidence>
<dbReference type="PANTHER" id="PTHR11215:SF1">
    <property type="entry name" value="MYG1 EXONUCLEASE"/>
    <property type="match status" value="1"/>
</dbReference>
<protein>
    <submittedName>
        <fullName evidence="3">UPF0160 protein isoform X1</fullName>
    </submittedName>
</protein>
<dbReference type="KEGG" id="dci:103512494"/>
<gene>
    <name evidence="3" type="primary">LOC103512494</name>
</gene>
<name>A0A1S3D6R4_DIACI</name>
<dbReference type="STRING" id="121845.A0A1S3D6R4"/>
<dbReference type="GO" id="GO:0005737">
    <property type="term" value="C:cytoplasm"/>
    <property type="evidence" value="ECO:0007669"/>
    <property type="project" value="TreeGrafter"/>
</dbReference>
<dbReference type="GeneID" id="103512494"/>
<dbReference type="PaxDb" id="121845-A0A1S3D6R4"/>
<dbReference type="InterPro" id="IPR003226">
    <property type="entry name" value="MYG1_exonuclease"/>
</dbReference>
<evidence type="ECO:0000313" key="2">
    <source>
        <dbReference type="Proteomes" id="UP000079169"/>
    </source>
</evidence>
<keyword evidence="2" id="KW-1185">Reference proteome</keyword>
<reference evidence="3" key="1">
    <citation type="submission" date="2025-08" db="UniProtKB">
        <authorList>
            <consortium name="RefSeq"/>
        </authorList>
    </citation>
    <scope>IDENTIFICATION</scope>
</reference>
<dbReference type="RefSeq" id="XP_008475476.1">
    <property type="nucleotide sequence ID" value="XM_008477254.2"/>
</dbReference>
<accession>A0A1S3D6R4</accession>
<organism evidence="2 3">
    <name type="scientific">Diaphorina citri</name>
    <name type="common">Asian citrus psyllid</name>
    <dbReference type="NCBI Taxonomy" id="121845"/>
    <lineage>
        <taxon>Eukaryota</taxon>
        <taxon>Metazoa</taxon>
        <taxon>Ecdysozoa</taxon>
        <taxon>Arthropoda</taxon>
        <taxon>Hexapoda</taxon>
        <taxon>Insecta</taxon>
        <taxon>Pterygota</taxon>
        <taxon>Neoptera</taxon>
        <taxon>Paraneoptera</taxon>
        <taxon>Hemiptera</taxon>
        <taxon>Sternorrhyncha</taxon>
        <taxon>Psylloidea</taxon>
        <taxon>Psyllidae</taxon>
        <taxon>Diaphorininae</taxon>
        <taxon>Diaphorina</taxon>
    </lineage>
</organism>
<dbReference type="Pfam" id="PF03690">
    <property type="entry name" value="MYG1_exonuc"/>
    <property type="match status" value="1"/>
</dbReference>
<comment type="similarity">
    <text evidence="1">Belongs to the MYG1 family.</text>
</comment>
<dbReference type="Proteomes" id="UP000079169">
    <property type="component" value="Unplaced"/>
</dbReference>
<dbReference type="GO" id="GO:0005634">
    <property type="term" value="C:nucleus"/>
    <property type="evidence" value="ECO:0007669"/>
    <property type="project" value="TreeGrafter"/>
</dbReference>
<dbReference type="PANTHER" id="PTHR11215">
    <property type="entry name" value="METAL DEPENDENT HYDROLASE - RELATED"/>
    <property type="match status" value="1"/>
</dbReference>
<evidence type="ECO:0000313" key="3">
    <source>
        <dbReference type="RefSeq" id="XP_008475476.1"/>
    </source>
</evidence>
<dbReference type="OrthoDB" id="10265310at2759"/>
<proteinExistence type="inferred from homology"/>